<dbReference type="EMBL" id="MU001634">
    <property type="protein sequence ID" value="KAF2484807.1"/>
    <property type="molecule type" value="Genomic_DNA"/>
</dbReference>
<evidence type="ECO:0000313" key="6">
    <source>
        <dbReference type="EMBL" id="KAF2484807.1"/>
    </source>
</evidence>
<comment type="subcellular location">
    <subcellularLocation>
        <location evidence="1">Membrane</location>
        <topology evidence="1">Multi-pass membrane protein</topology>
    </subcellularLocation>
</comment>
<feature type="transmembrane region" description="Helical" evidence="5">
    <location>
        <begin position="280"/>
        <end position="301"/>
    </location>
</feature>
<dbReference type="PANTHER" id="PTHR31465:SF9">
    <property type="entry name" value="SPHINGOID LONG-CHAIN BASE TRANSPORTER RSB1"/>
    <property type="match status" value="1"/>
</dbReference>
<dbReference type="OrthoDB" id="4521223at2759"/>
<keyword evidence="3 5" id="KW-1133">Transmembrane helix</keyword>
<feature type="transmembrane region" description="Helical" evidence="5">
    <location>
        <begin position="58"/>
        <end position="78"/>
    </location>
</feature>
<accession>A0A6A6Q063</accession>
<dbReference type="Proteomes" id="UP000799767">
    <property type="component" value="Unassembled WGS sequence"/>
</dbReference>
<dbReference type="GeneID" id="54474445"/>
<dbReference type="GO" id="GO:0000324">
    <property type="term" value="C:fungal-type vacuole"/>
    <property type="evidence" value="ECO:0007669"/>
    <property type="project" value="TreeGrafter"/>
</dbReference>
<dbReference type="Pfam" id="PF04479">
    <property type="entry name" value="RTA1"/>
    <property type="match status" value="1"/>
</dbReference>
<gene>
    <name evidence="6" type="ORF">BDY17DRAFT_296342</name>
</gene>
<keyword evidence="7" id="KW-1185">Reference proteome</keyword>
<organism evidence="6 7">
    <name type="scientific">Neohortaea acidophila</name>
    <dbReference type="NCBI Taxonomy" id="245834"/>
    <lineage>
        <taxon>Eukaryota</taxon>
        <taxon>Fungi</taxon>
        <taxon>Dikarya</taxon>
        <taxon>Ascomycota</taxon>
        <taxon>Pezizomycotina</taxon>
        <taxon>Dothideomycetes</taxon>
        <taxon>Dothideomycetidae</taxon>
        <taxon>Mycosphaerellales</taxon>
        <taxon>Teratosphaeriaceae</taxon>
        <taxon>Neohortaea</taxon>
    </lineage>
</organism>
<evidence type="ECO:0000256" key="1">
    <source>
        <dbReference type="ARBA" id="ARBA00004141"/>
    </source>
</evidence>
<proteinExistence type="predicted"/>
<feature type="transmembrane region" description="Helical" evidence="5">
    <location>
        <begin position="237"/>
        <end position="260"/>
    </location>
</feature>
<dbReference type="GO" id="GO:0005886">
    <property type="term" value="C:plasma membrane"/>
    <property type="evidence" value="ECO:0007669"/>
    <property type="project" value="TreeGrafter"/>
</dbReference>
<sequence>MALFERNVSPVGPPQIINGSYFIPANNGSYINPDYCTNKICPLVYGELRYVPSFAGNLAYLLIFAACLLAQVVLGLLFRTWGFLFGMLFGCLLEIAGYVGRLLLHSNDFDFNYFVIYLVCITIAPAFLSASIYLILSRLAVICGSRVARFSPKTYTITFVCCDILSLALQATGGGLAATSKTGDRTGINIMISGLALQVASLTMFAALAADLLWAARKASPRTTNPAFRCFRRSTMFRLFPYALALATITIYIRCCYRVAELEHGFGGSLANNQPLFMVFEGPMIFVAILALTAFHPGLAFGGKEGWRSANWAWKGESDSPSSESELVEVMAKGSAA</sequence>
<feature type="transmembrane region" description="Helical" evidence="5">
    <location>
        <begin position="115"/>
        <end position="136"/>
    </location>
</feature>
<evidence type="ECO:0000256" key="3">
    <source>
        <dbReference type="ARBA" id="ARBA00022989"/>
    </source>
</evidence>
<feature type="transmembrane region" description="Helical" evidence="5">
    <location>
        <begin position="83"/>
        <end position="103"/>
    </location>
</feature>
<feature type="transmembrane region" description="Helical" evidence="5">
    <location>
        <begin position="190"/>
        <end position="216"/>
    </location>
</feature>
<reference evidence="6" key="1">
    <citation type="journal article" date="2020" name="Stud. Mycol.">
        <title>101 Dothideomycetes genomes: a test case for predicting lifestyles and emergence of pathogens.</title>
        <authorList>
            <person name="Haridas S."/>
            <person name="Albert R."/>
            <person name="Binder M."/>
            <person name="Bloem J."/>
            <person name="Labutti K."/>
            <person name="Salamov A."/>
            <person name="Andreopoulos B."/>
            <person name="Baker S."/>
            <person name="Barry K."/>
            <person name="Bills G."/>
            <person name="Bluhm B."/>
            <person name="Cannon C."/>
            <person name="Castanera R."/>
            <person name="Culley D."/>
            <person name="Daum C."/>
            <person name="Ezra D."/>
            <person name="Gonzalez J."/>
            <person name="Henrissat B."/>
            <person name="Kuo A."/>
            <person name="Liang C."/>
            <person name="Lipzen A."/>
            <person name="Lutzoni F."/>
            <person name="Magnuson J."/>
            <person name="Mondo S."/>
            <person name="Nolan M."/>
            <person name="Ohm R."/>
            <person name="Pangilinan J."/>
            <person name="Park H.-J."/>
            <person name="Ramirez L."/>
            <person name="Alfaro M."/>
            <person name="Sun H."/>
            <person name="Tritt A."/>
            <person name="Yoshinaga Y."/>
            <person name="Zwiers L.-H."/>
            <person name="Turgeon B."/>
            <person name="Goodwin S."/>
            <person name="Spatafora J."/>
            <person name="Crous P."/>
            <person name="Grigoriev I."/>
        </authorList>
    </citation>
    <scope>NUCLEOTIDE SEQUENCE</scope>
    <source>
        <strain evidence="6">CBS 113389</strain>
    </source>
</reference>
<dbReference type="InterPro" id="IPR007568">
    <property type="entry name" value="RTA1"/>
</dbReference>
<dbReference type="RefSeq" id="XP_033591376.1">
    <property type="nucleotide sequence ID" value="XM_033733443.1"/>
</dbReference>
<keyword evidence="2 5" id="KW-0812">Transmembrane</keyword>
<dbReference type="PANTHER" id="PTHR31465">
    <property type="entry name" value="PROTEIN RTA1-RELATED"/>
    <property type="match status" value="1"/>
</dbReference>
<feature type="transmembrane region" description="Helical" evidence="5">
    <location>
        <begin position="157"/>
        <end position="178"/>
    </location>
</feature>
<protein>
    <submittedName>
        <fullName evidence="6">RTA1 like protein-domain-containing protein</fullName>
    </submittedName>
</protein>
<evidence type="ECO:0000256" key="5">
    <source>
        <dbReference type="SAM" id="Phobius"/>
    </source>
</evidence>
<dbReference type="AlphaFoldDB" id="A0A6A6Q063"/>
<evidence type="ECO:0000313" key="7">
    <source>
        <dbReference type="Proteomes" id="UP000799767"/>
    </source>
</evidence>
<evidence type="ECO:0000256" key="4">
    <source>
        <dbReference type="ARBA" id="ARBA00023136"/>
    </source>
</evidence>
<evidence type="ECO:0000256" key="2">
    <source>
        <dbReference type="ARBA" id="ARBA00022692"/>
    </source>
</evidence>
<name>A0A6A6Q063_9PEZI</name>
<keyword evidence="4 5" id="KW-0472">Membrane</keyword>